<accession>A0A5C3ER84</accession>
<feature type="compositionally biased region" description="Low complexity" evidence="1">
    <location>
        <begin position="189"/>
        <end position="201"/>
    </location>
</feature>
<reference evidence="2 3" key="1">
    <citation type="submission" date="2018-03" db="EMBL/GenBank/DDBJ databases">
        <authorList>
            <person name="Guldener U."/>
        </authorList>
    </citation>
    <scope>NUCLEOTIDE SEQUENCE [LARGE SCALE GENOMIC DNA]</scope>
    <source>
        <strain evidence="2 3">DAOM196992</strain>
    </source>
</reference>
<proteinExistence type="predicted"/>
<sequence length="255" mass="27212">MPDAARPSKLARRRVRGPHCCSVSAAIPSTDTCLAAPDTAHVASRVHIPFARASSRLFRFLARSRSSSRGSSSPPPKGKGQRDQTSVSLIPLRRTRCRSPPASCVRLSFPLEPLPSSAPHSYAPVSDAPPRPSLCALSPLITRTTASSALFFACTLFPPPPLLDPDDDDDDQHQHHRSRDGSTTSNAEIPSSSIITASSSPNAKASHRISPPPTLPPPPPGRHQSIAIFFVLSAGLPTGPYAVSRRAIVRFDEAM</sequence>
<dbReference type="EMBL" id="OOIP01000001">
    <property type="protein sequence ID" value="SPO34833.1"/>
    <property type="molecule type" value="Genomic_DNA"/>
</dbReference>
<feature type="region of interest" description="Disordered" evidence="1">
    <location>
        <begin position="64"/>
        <end position="92"/>
    </location>
</feature>
<keyword evidence="3" id="KW-1185">Reference proteome</keyword>
<dbReference type="Proteomes" id="UP000323386">
    <property type="component" value="Unassembled WGS sequence"/>
</dbReference>
<feature type="region of interest" description="Disordered" evidence="1">
    <location>
        <begin position="162"/>
        <end position="221"/>
    </location>
</feature>
<organism evidence="2 3">
    <name type="scientific">Pseudozyma flocculosa</name>
    <dbReference type="NCBI Taxonomy" id="84751"/>
    <lineage>
        <taxon>Eukaryota</taxon>
        <taxon>Fungi</taxon>
        <taxon>Dikarya</taxon>
        <taxon>Basidiomycota</taxon>
        <taxon>Ustilaginomycotina</taxon>
        <taxon>Ustilaginomycetes</taxon>
        <taxon>Ustilaginales</taxon>
        <taxon>Ustilaginaceae</taxon>
        <taxon>Pseudozyma</taxon>
    </lineage>
</organism>
<protein>
    <submittedName>
        <fullName evidence="2">Uncharacterized protein</fullName>
    </submittedName>
</protein>
<gene>
    <name evidence="2" type="ORF">PSFLO_00304</name>
</gene>
<evidence type="ECO:0000313" key="3">
    <source>
        <dbReference type="Proteomes" id="UP000323386"/>
    </source>
</evidence>
<name>A0A5C3ER84_9BASI</name>
<evidence type="ECO:0000313" key="2">
    <source>
        <dbReference type="EMBL" id="SPO34833.1"/>
    </source>
</evidence>
<feature type="compositionally biased region" description="Pro residues" evidence="1">
    <location>
        <begin position="210"/>
        <end position="221"/>
    </location>
</feature>
<evidence type="ECO:0000256" key="1">
    <source>
        <dbReference type="SAM" id="MobiDB-lite"/>
    </source>
</evidence>
<dbReference type="AlphaFoldDB" id="A0A5C3ER84"/>